<proteinExistence type="predicted"/>
<comment type="caution">
    <text evidence="2">The sequence shown here is derived from an EMBL/GenBank/DDBJ whole genome shotgun (WGS) entry which is preliminary data.</text>
</comment>
<dbReference type="Gene3D" id="3.30.450.20">
    <property type="entry name" value="PAS domain"/>
    <property type="match status" value="1"/>
</dbReference>
<dbReference type="OrthoDB" id="9812260at2"/>
<dbReference type="InterPro" id="IPR043128">
    <property type="entry name" value="Rev_trsase/Diguanyl_cyclase"/>
</dbReference>
<dbReference type="AlphaFoldDB" id="A0A317PH96"/>
<dbReference type="SUPFAM" id="SSF55785">
    <property type="entry name" value="PYP-like sensor domain (PAS domain)"/>
    <property type="match status" value="1"/>
</dbReference>
<evidence type="ECO:0000259" key="1">
    <source>
        <dbReference type="PROSITE" id="PS50887"/>
    </source>
</evidence>
<dbReference type="InterPro" id="IPR000160">
    <property type="entry name" value="GGDEF_dom"/>
</dbReference>
<dbReference type="SMART" id="SM00086">
    <property type="entry name" value="PAC"/>
    <property type="match status" value="1"/>
</dbReference>
<dbReference type="CDD" id="cd01949">
    <property type="entry name" value="GGDEF"/>
    <property type="match status" value="1"/>
</dbReference>
<keyword evidence="3" id="KW-1185">Reference proteome</keyword>
<dbReference type="RefSeq" id="WP_110034277.1">
    <property type="nucleotide sequence ID" value="NZ_QGTR01000007.1"/>
</dbReference>
<sequence>MPEFRRTSPLTVTGSRMVERLLSLAVKMMQVRTPRQIARLQADLLAQAAVIASQAASLEQSRKIFDRASAAAKIGVWQCRLPCETLEWTDMVYDIFDLPRGTSLDRTRTLGCYTPESAEQLRRLRDRAIQDCGGFSMDAEITTALGNRRWIRITATVECEDGVPVRIFGMKQDITEEKILADRTRYLAEFDVMTGLANRSQFQSRLDQLDEAATGDNRIAALMLVDLDGFKSVNDTFGHAVGDACLIRSAERLRIACSKAELVARIGGDEFAVLIGAGHDRADVAGVAREIVEALGRPIEQKGHSLGLGASVGVAFTADCASSDLFTMADIALYAAKAAGKSTFRVYKPGQDAVSRELTPMAQSILQAFR</sequence>
<dbReference type="PANTHER" id="PTHR44757">
    <property type="entry name" value="DIGUANYLATE CYCLASE DGCP"/>
    <property type="match status" value="1"/>
</dbReference>
<name>A0A317PH96_9HYPH</name>
<feature type="domain" description="GGDEF" evidence="1">
    <location>
        <begin position="218"/>
        <end position="349"/>
    </location>
</feature>
<protein>
    <submittedName>
        <fullName evidence="2">Diguanylate cyclase (GGDEF)-like protein</fullName>
    </submittedName>
</protein>
<dbReference type="InterPro" id="IPR029787">
    <property type="entry name" value="Nucleotide_cyclase"/>
</dbReference>
<dbReference type="InterPro" id="IPR035965">
    <property type="entry name" value="PAS-like_dom_sf"/>
</dbReference>
<dbReference type="Gene3D" id="3.30.70.270">
    <property type="match status" value="1"/>
</dbReference>
<dbReference type="NCBIfam" id="TIGR00254">
    <property type="entry name" value="GGDEF"/>
    <property type="match status" value="1"/>
</dbReference>
<dbReference type="InterPro" id="IPR001610">
    <property type="entry name" value="PAC"/>
</dbReference>
<organism evidence="2 3">
    <name type="scientific">Hoeflea marina</name>
    <dbReference type="NCBI Taxonomy" id="274592"/>
    <lineage>
        <taxon>Bacteria</taxon>
        <taxon>Pseudomonadati</taxon>
        <taxon>Pseudomonadota</taxon>
        <taxon>Alphaproteobacteria</taxon>
        <taxon>Hyphomicrobiales</taxon>
        <taxon>Rhizobiaceae</taxon>
        <taxon>Hoeflea</taxon>
    </lineage>
</organism>
<dbReference type="InterPro" id="IPR052155">
    <property type="entry name" value="Biofilm_reg_signaling"/>
</dbReference>
<accession>A0A317PH96</accession>
<dbReference type="EMBL" id="QGTR01000007">
    <property type="protein sequence ID" value="PWV97215.1"/>
    <property type="molecule type" value="Genomic_DNA"/>
</dbReference>
<dbReference type="Pfam" id="PF00990">
    <property type="entry name" value="GGDEF"/>
    <property type="match status" value="1"/>
</dbReference>
<gene>
    <name evidence="2" type="ORF">DFR52_107127</name>
</gene>
<evidence type="ECO:0000313" key="3">
    <source>
        <dbReference type="Proteomes" id="UP000246352"/>
    </source>
</evidence>
<reference evidence="2 3" key="1">
    <citation type="submission" date="2018-05" db="EMBL/GenBank/DDBJ databases">
        <title>Genomic Encyclopedia of Type Strains, Phase IV (KMG-IV): sequencing the most valuable type-strain genomes for metagenomic binning, comparative biology and taxonomic classification.</title>
        <authorList>
            <person name="Goeker M."/>
        </authorList>
    </citation>
    <scope>NUCLEOTIDE SEQUENCE [LARGE SCALE GENOMIC DNA]</scope>
    <source>
        <strain evidence="2 3">DSM 16791</strain>
    </source>
</reference>
<dbReference type="PROSITE" id="PS50887">
    <property type="entry name" value="GGDEF"/>
    <property type="match status" value="1"/>
</dbReference>
<dbReference type="Proteomes" id="UP000246352">
    <property type="component" value="Unassembled WGS sequence"/>
</dbReference>
<dbReference type="SMART" id="SM00267">
    <property type="entry name" value="GGDEF"/>
    <property type="match status" value="1"/>
</dbReference>
<dbReference type="PANTHER" id="PTHR44757:SF2">
    <property type="entry name" value="BIOFILM ARCHITECTURE MAINTENANCE PROTEIN MBAA"/>
    <property type="match status" value="1"/>
</dbReference>
<dbReference type="SUPFAM" id="SSF55073">
    <property type="entry name" value="Nucleotide cyclase"/>
    <property type="match status" value="1"/>
</dbReference>
<evidence type="ECO:0000313" key="2">
    <source>
        <dbReference type="EMBL" id="PWV97215.1"/>
    </source>
</evidence>